<reference evidence="15 16" key="1">
    <citation type="submission" date="2024-03" db="EMBL/GenBank/DDBJ databases">
        <title>Aureococcus anophagefferens CCMP1851 and Kratosvirus quantuckense: Draft genome of a second virus-susceptible host strain in the model system.</title>
        <authorList>
            <person name="Chase E."/>
            <person name="Truchon A.R."/>
            <person name="Schepens W."/>
            <person name="Wilhelm S.W."/>
        </authorList>
    </citation>
    <scope>NUCLEOTIDE SEQUENCE [LARGE SCALE GENOMIC DNA]</scope>
    <source>
        <strain evidence="15 16">CCMP1851</strain>
    </source>
</reference>
<keyword evidence="9" id="KW-0408">Iron</keyword>
<dbReference type="InterPro" id="IPR001199">
    <property type="entry name" value="Cyt_B5-like_heme/steroid-bd"/>
</dbReference>
<keyword evidence="7 13" id="KW-1133">Transmembrane helix</keyword>
<keyword evidence="10" id="KW-0443">Lipid metabolism</keyword>
<feature type="transmembrane region" description="Helical" evidence="13">
    <location>
        <begin position="290"/>
        <end position="311"/>
    </location>
</feature>
<keyword evidence="4" id="KW-0349">Heme</keyword>
<dbReference type="Pfam" id="PF00173">
    <property type="entry name" value="Cyt-b5"/>
    <property type="match status" value="1"/>
</dbReference>
<evidence type="ECO:0000259" key="14">
    <source>
        <dbReference type="PROSITE" id="PS50255"/>
    </source>
</evidence>
<evidence type="ECO:0000256" key="6">
    <source>
        <dbReference type="ARBA" id="ARBA00022723"/>
    </source>
</evidence>
<keyword evidence="16" id="KW-1185">Reference proteome</keyword>
<evidence type="ECO:0000256" key="12">
    <source>
        <dbReference type="SAM" id="MobiDB-lite"/>
    </source>
</evidence>
<dbReference type="SMART" id="SM01117">
    <property type="entry name" value="Cyt-b5"/>
    <property type="match status" value="1"/>
</dbReference>
<gene>
    <name evidence="15" type="primary">SLD</name>
    <name evidence="15" type="ORF">SO694_00032324</name>
</gene>
<dbReference type="Proteomes" id="UP001363151">
    <property type="component" value="Unassembled WGS sequence"/>
</dbReference>
<dbReference type="Gene3D" id="3.10.120.10">
    <property type="entry name" value="Cytochrome b5-like heme/steroid binding domain"/>
    <property type="match status" value="1"/>
</dbReference>
<keyword evidence="5 13" id="KW-0812">Transmembrane</keyword>
<comment type="caution">
    <text evidence="15">The sequence shown here is derived from an EMBL/GenBank/DDBJ whole genome shotgun (WGS) entry which is preliminary data.</text>
</comment>
<evidence type="ECO:0000256" key="11">
    <source>
        <dbReference type="ARBA" id="ARBA00023136"/>
    </source>
</evidence>
<comment type="pathway">
    <text evidence="2">Lipid metabolism.</text>
</comment>
<protein>
    <submittedName>
        <fullName evidence="15">Fatty acid desaturase</fullName>
    </submittedName>
</protein>
<evidence type="ECO:0000256" key="8">
    <source>
        <dbReference type="ARBA" id="ARBA00023002"/>
    </source>
</evidence>
<accession>A0ABR1FKC8</accession>
<sequence>MRTPVIRAKSSGKLAAPREGPELREQEGKSVAIERSRLPYNRDPSRARNTRPKVTREDVRRREALTGELWVIIEDKAYDLTEFQHRHPGGYLCLRGVAGRNATEAFDNFHPAKVWETLLPAYHVADVTDVAVSEYVAGHREIRQQLLERGLFETRPSYYAKVAAWLAALLAAAVGLTVAGGGAGPRLLGAAVLGFFWQQLAFLGHDIGHNSITHKRGVDSLLGAAHVALFGVSMAWWKRSHNTHHVVCNSVENDPDIQHLPVLAVSPAIFEGFASTYHAKAFAPLVLDPIAHFIVSYQHLLYYVFMFFGRYNLYVQSFALLLDFKERVELRFVELGAVAAYWVWFCALASSTESTRELLAYVIISHGVSGILHVQITLSHFCMETFTKDQPVYTADENDWFRLQLATTMDVDCPEWLDWFHGGLQFQIEHHLFPRVPRHNLREVRKLVKAFCKKEGLHYHEVSFLQGNAEVIAGLYETALAARRLPRDGKSIGRLRESWTWEMLNAQG</sequence>
<keyword evidence="8" id="KW-0560">Oxidoreductase</keyword>
<feature type="compositionally biased region" description="Basic and acidic residues" evidence="12">
    <location>
        <begin position="19"/>
        <end position="37"/>
    </location>
</feature>
<comment type="similarity">
    <text evidence="3">Belongs to the fatty acid desaturase type 1 family.</text>
</comment>
<proteinExistence type="inferred from homology"/>
<dbReference type="InterPro" id="IPR005804">
    <property type="entry name" value="FA_desaturase_dom"/>
</dbReference>
<dbReference type="EMBL" id="JBBJCI010000368">
    <property type="protein sequence ID" value="KAK7232469.1"/>
    <property type="molecule type" value="Genomic_DNA"/>
</dbReference>
<evidence type="ECO:0000256" key="13">
    <source>
        <dbReference type="SAM" id="Phobius"/>
    </source>
</evidence>
<evidence type="ECO:0000256" key="10">
    <source>
        <dbReference type="ARBA" id="ARBA00023098"/>
    </source>
</evidence>
<dbReference type="Pfam" id="PF00487">
    <property type="entry name" value="FA_desaturase"/>
    <property type="match status" value="1"/>
</dbReference>
<evidence type="ECO:0000256" key="3">
    <source>
        <dbReference type="ARBA" id="ARBA00009295"/>
    </source>
</evidence>
<dbReference type="PROSITE" id="PS50255">
    <property type="entry name" value="CYTOCHROME_B5_2"/>
    <property type="match status" value="1"/>
</dbReference>
<feature type="transmembrane region" description="Helical" evidence="13">
    <location>
        <begin position="358"/>
        <end position="378"/>
    </location>
</feature>
<evidence type="ECO:0000256" key="4">
    <source>
        <dbReference type="ARBA" id="ARBA00022617"/>
    </source>
</evidence>
<name>A0ABR1FKC8_AURAN</name>
<evidence type="ECO:0000256" key="1">
    <source>
        <dbReference type="ARBA" id="ARBA00004141"/>
    </source>
</evidence>
<dbReference type="SUPFAM" id="SSF55856">
    <property type="entry name" value="Cytochrome b5-like heme/steroid binding domain"/>
    <property type="match status" value="1"/>
</dbReference>
<feature type="region of interest" description="Disordered" evidence="12">
    <location>
        <begin position="1"/>
        <end position="55"/>
    </location>
</feature>
<organism evidence="15 16">
    <name type="scientific">Aureococcus anophagefferens</name>
    <name type="common">Harmful bloom alga</name>
    <dbReference type="NCBI Taxonomy" id="44056"/>
    <lineage>
        <taxon>Eukaryota</taxon>
        <taxon>Sar</taxon>
        <taxon>Stramenopiles</taxon>
        <taxon>Ochrophyta</taxon>
        <taxon>Pelagophyceae</taxon>
        <taxon>Pelagomonadales</taxon>
        <taxon>Pelagomonadaceae</taxon>
        <taxon>Aureococcus</taxon>
    </lineage>
</organism>
<dbReference type="CDD" id="cd03506">
    <property type="entry name" value="Delta6-FADS-like"/>
    <property type="match status" value="1"/>
</dbReference>
<feature type="transmembrane region" description="Helical" evidence="13">
    <location>
        <begin position="217"/>
        <end position="237"/>
    </location>
</feature>
<evidence type="ECO:0000313" key="15">
    <source>
        <dbReference type="EMBL" id="KAK7232469.1"/>
    </source>
</evidence>
<dbReference type="PANTHER" id="PTHR19353">
    <property type="entry name" value="FATTY ACID DESATURASE 2"/>
    <property type="match status" value="1"/>
</dbReference>
<evidence type="ECO:0000256" key="5">
    <source>
        <dbReference type="ARBA" id="ARBA00022692"/>
    </source>
</evidence>
<dbReference type="PIRSF" id="PIRSF015921">
    <property type="entry name" value="FA_sphinglp_des"/>
    <property type="match status" value="1"/>
</dbReference>
<comment type="subcellular location">
    <subcellularLocation>
        <location evidence="1">Membrane</location>
        <topology evidence="1">Multi-pass membrane protein</topology>
    </subcellularLocation>
</comment>
<keyword evidence="6" id="KW-0479">Metal-binding</keyword>
<evidence type="ECO:0000313" key="16">
    <source>
        <dbReference type="Proteomes" id="UP001363151"/>
    </source>
</evidence>
<feature type="domain" description="Cytochrome b5 heme-binding" evidence="14">
    <location>
        <begin position="51"/>
        <end position="128"/>
    </location>
</feature>
<evidence type="ECO:0000256" key="9">
    <source>
        <dbReference type="ARBA" id="ARBA00023004"/>
    </source>
</evidence>
<dbReference type="PANTHER" id="PTHR19353:SF30">
    <property type="entry name" value="DELTA 8-(E)-SPHINGOLIPID DESATURASE"/>
    <property type="match status" value="1"/>
</dbReference>
<dbReference type="InterPro" id="IPR012171">
    <property type="entry name" value="Fatty_acid_desaturase"/>
</dbReference>
<keyword evidence="11 13" id="KW-0472">Membrane</keyword>
<feature type="transmembrane region" description="Helical" evidence="13">
    <location>
        <begin position="158"/>
        <end position="181"/>
    </location>
</feature>
<feature type="transmembrane region" description="Helical" evidence="13">
    <location>
        <begin position="332"/>
        <end position="352"/>
    </location>
</feature>
<evidence type="ECO:0000256" key="7">
    <source>
        <dbReference type="ARBA" id="ARBA00022989"/>
    </source>
</evidence>
<evidence type="ECO:0000256" key="2">
    <source>
        <dbReference type="ARBA" id="ARBA00005189"/>
    </source>
</evidence>
<dbReference type="InterPro" id="IPR036400">
    <property type="entry name" value="Cyt_B5-like_heme/steroid_sf"/>
</dbReference>